<dbReference type="PROSITE" id="PS00893">
    <property type="entry name" value="NUDIX_BOX"/>
    <property type="match status" value="1"/>
</dbReference>
<evidence type="ECO:0000313" key="6">
    <source>
        <dbReference type="Proteomes" id="UP000295418"/>
    </source>
</evidence>
<reference evidence="5 6" key="1">
    <citation type="submission" date="2019-03" db="EMBL/GenBank/DDBJ databases">
        <authorList>
            <person name="Kim M.K.M."/>
        </authorList>
    </citation>
    <scope>NUCLEOTIDE SEQUENCE [LARGE SCALE GENOMIC DNA]</scope>
    <source>
        <strain evidence="5 6">18JY21-1</strain>
    </source>
</reference>
<dbReference type="InterPro" id="IPR000086">
    <property type="entry name" value="NUDIX_hydrolase_dom"/>
</dbReference>
<dbReference type="EMBL" id="SKFG01000012">
    <property type="protein sequence ID" value="TCZ76632.1"/>
    <property type="molecule type" value="Genomic_DNA"/>
</dbReference>
<dbReference type="InterPro" id="IPR020084">
    <property type="entry name" value="NUDIX_hydrolase_CS"/>
</dbReference>
<evidence type="ECO:0000256" key="3">
    <source>
        <dbReference type="RuleBase" id="RU003476"/>
    </source>
</evidence>
<dbReference type="Gene3D" id="3.90.79.10">
    <property type="entry name" value="Nucleoside Triphosphate Pyrophosphohydrolase"/>
    <property type="match status" value="1"/>
</dbReference>
<feature type="domain" description="Nudix hydrolase" evidence="4">
    <location>
        <begin position="33"/>
        <end position="157"/>
    </location>
</feature>
<name>A0A4V2WNS9_9BACL</name>
<comment type="caution">
    <text evidence="5">The sequence shown here is derived from an EMBL/GenBank/DDBJ whole genome shotgun (WGS) entry which is preliminary data.</text>
</comment>
<proteinExistence type="inferred from homology"/>
<dbReference type="SUPFAM" id="SSF55811">
    <property type="entry name" value="Nudix"/>
    <property type="match status" value="1"/>
</dbReference>
<sequence>MKMNNLNKFPLEVKHSFVGIDGNPIELILFPRCGDEAEHVAVYAHYKDGLLFTRHRDRGIEWPGGKVEQGETPLQAAIRELFEETGGIAASMWLVGQYRITASDNSSIIKNVYYANVTAPLEICQDVSTEGPVLVSRDIIPSQADGFSSYMLDPIFGYIQNAIERG</sequence>
<evidence type="ECO:0000259" key="4">
    <source>
        <dbReference type="PROSITE" id="PS51462"/>
    </source>
</evidence>
<dbReference type="InterPro" id="IPR020476">
    <property type="entry name" value="Nudix_hydrolase"/>
</dbReference>
<evidence type="ECO:0000313" key="5">
    <source>
        <dbReference type="EMBL" id="TCZ76632.1"/>
    </source>
</evidence>
<dbReference type="Pfam" id="PF00293">
    <property type="entry name" value="NUDIX"/>
    <property type="match status" value="1"/>
</dbReference>
<dbReference type="RefSeq" id="WP_132418604.1">
    <property type="nucleotide sequence ID" value="NZ_SKFG01000012.1"/>
</dbReference>
<dbReference type="PANTHER" id="PTHR43736:SF1">
    <property type="entry name" value="DIHYDRONEOPTERIN TRIPHOSPHATE DIPHOSPHATASE"/>
    <property type="match status" value="1"/>
</dbReference>
<gene>
    <name evidence="5" type="ORF">E0485_13660</name>
</gene>
<evidence type="ECO:0000256" key="2">
    <source>
        <dbReference type="ARBA" id="ARBA00022801"/>
    </source>
</evidence>
<dbReference type="InterPro" id="IPR015797">
    <property type="entry name" value="NUDIX_hydrolase-like_dom_sf"/>
</dbReference>
<protein>
    <submittedName>
        <fullName evidence="5">NUDIX domain-containing protein</fullName>
    </submittedName>
</protein>
<dbReference type="PRINTS" id="PR00502">
    <property type="entry name" value="NUDIXFAMILY"/>
</dbReference>
<organism evidence="5 6">
    <name type="scientific">Paenibacillus albiflavus</name>
    <dbReference type="NCBI Taxonomy" id="2545760"/>
    <lineage>
        <taxon>Bacteria</taxon>
        <taxon>Bacillati</taxon>
        <taxon>Bacillota</taxon>
        <taxon>Bacilli</taxon>
        <taxon>Bacillales</taxon>
        <taxon>Paenibacillaceae</taxon>
        <taxon>Paenibacillus</taxon>
    </lineage>
</organism>
<dbReference type="PROSITE" id="PS51462">
    <property type="entry name" value="NUDIX"/>
    <property type="match status" value="1"/>
</dbReference>
<dbReference type="OrthoDB" id="9131041at2"/>
<dbReference type="PANTHER" id="PTHR43736">
    <property type="entry name" value="ADP-RIBOSE PYROPHOSPHATASE"/>
    <property type="match status" value="1"/>
</dbReference>
<keyword evidence="2 3" id="KW-0378">Hydrolase</keyword>
<dbReference type="AlphaFoldDB" id="A0A4V2WNS9"/>
<dbReference type="Proteomes" id="UP000295418">
    <property type="component" value="Unassembled WGS sequence"/>
</dbReference>
<comment type="similarity">
    <text evidence="1 3">Belongs to the Nudix hydrolase family.</text>
</comment>
<accession>A0A4V2WNS9</accession>
<keyword evidence="6" id="KW-1185">Reference proteome</keyword>
<dbReference type="GO" id="GO:0016787">
    <property type="term" value="F:hydrolase activity"/>
    <property type="evidence" value="ECO:0007669"/>
    <property type="project" value="UniProtKB-KW"/>
</dbReference>
<evidence type="ECO:0000256" key="1">
    <source>
        <dbReference type="ARBA" id="ARBA00005582"/>
    </source>
</evidence>